<dbReference type="Pfam" id="PF00067">
    <property type="entry name" value="p450"/>
    <property type="match status" value="1"/>
</dbReference>
<dbReference type="InterPro" id="IPR036396">
    <property type="entry name" value="Cyt_P450_sf"/>
</dbReference>
<dbReference type="InterPro" id="IPR002397">
    <property type="entry name" value="Cyt_P450_B"/>
</dbReference>
<evidence type="ECO:0000256" key="3">
    <source>
        <dbReference type="ARBA" id="ARBA00022723"/>
    </source>
</evidence>
<organism evidence="8 9">
    <name type="scientific">Gulosibacter chungangensis</name>
    <dbReference type="NCBI Taxonomy" id="979746"/>
    <lineage>
        <taxon>Bacteria</taxon>
        <taxon>Bacillati</taxon>
        <taxon>Actinomycetota</taxon>
        <taxon>Actinomycetes</taxon>
        <taxon>Micrococcales</taxon>
        <taxon>Microbacteriaceae</taxon>
        <taxon>Gulosibacter</taxon>
    </lineage>
</organism>
<dbReference type="GO" id="GO:0005506">
    <property type="term" value="F:iron ion binding"/>
    <property type="evidence" value="ECO:0007669"/>
    <property type="project" value="InterPro"/>
</dbReference>
<protein>
    <submittedName>
        <fullName evidence="8">Cytochrome P450</fullName>
    </submittedName>
</protein>
<dbReference type="EMBL" id="WBKB01000001">
    <property type="protein sequence ID" value="KAB1644909.1"/>
    <property type="molecule type" value="Genomic_DNA"/>
</dbReference>
<keyword evidence="4 7" id="KW-0560">Oxidoreductase</keyword>
<dbReference type="Proteomes" id="UP000433493">
    <property type="component" value="Unassembled WGS sequence"/>
</dbReference>
<evidence type="ECO:0000313" key="9">
    <source>
        <dbReference type="Proteomes" id="UP000433493"/>
    </source>
</evidence>
<accession>A0A7J5BHL3</accession>
<dbReference type="RefSeq" id="WP_158050921.1">
    <property type="nucleotide sequence ID" value="NZ_WBKB01000001.1"/>
</dbReference>
<dbReference type="PANTHER" id="PTHR46696:SF6">
    <property type="entry name" value="P450, PUTATIVE (EUROFUNG)-RELATED"/>
    <property type="match status" value="1"/>
</dbReference>
<comment type="similarity">
    <text evidence="1 7">Belongs to the cytochrome P450 family.</text>
</comment>
<keyword evidence="5 7" id="KW-0408">Iron</keyword>
<dbReference type="PROSITE" id="PS00086">
    <property type="entry name" value="CYTOCHROME_P450"/>
    <property type="match status" value="1"/>
</dbReference>
<dbReference type="PRINTS" id="PR00385">
    <property type="entry name" value="P450"/>
</dbReference>
<evidence type="ECO:0000313" key="8">
    <source>
        <dbReference type="EMBL" id="KAB1644909.1"/>
    </source>
</evidence>
<name>A0A7J5BHL3_9MICO</name>
<dbReference type="PRINTS" id="PR00359">
    <property type="entry name" value="BP450"/>
</dbReference>
<reference evidence="8 9" key="1">
    <citation type="submission" date="2019-09" db="EMBL/GenBank/DDBJ databases">
        <title>Phylogeny of genus Pseudoclavibacter and closely related genus.</title>
        <authorList>
            <person name="Li Y."/>
        </authorList>
    </citation>
    <scope>NUCLEOTIDE SEQUENCE [LARGE SCALE GENOMIC DNA]</scope>
    <source>
        <strain evidence="8 9">KCTC 13959</strain>
    </source>
</reference>
<dbReference type="GO" id="GO:0004497">
    <property type="term" value="F:monooxygenase activity"/>
    <property type="evidence" value="ECO:0007669"/>
    <property type="project" value="UniProtKB-KW"/>
</dbReference>
<proteinExistence type="inferred from homology"/>
<gene>
    <name evidence="8" type="ORF">F8O05_01170</name>
</gene>
<evidence type="ECO:0000256" key="4">
    <source>
        <dbReference type="ARBA" id="ARBA00023002"/>
    </source>
</evidence>
<keyword evidence="9" id="KW-1185">Reference proteome</keyword>
<dbReference type="FunFam" id="1.10.630.10:FF:000018">
    <property type="entry name" value="Cytochrome P450 monooxygenase"/>
    <property type="match status" value="1"/>
</dbReference>
<dbReference type="SUPFAM" id="SSF48264">
    <property type="entry name" value="Cytochrome P450"/>
    <property type="match status" value="1"/>
</dbReference>
<dbReference type="InterPro" id="IPR001128">
    <property type="entry name" value="Cyt_P450"/>
</dbReference>
<keyword evidence="3 7" id="KW-0479">Metal-binding</keyword>
<keyword evidence="2 7" id="KW-0349">Heme</keyword>
<dbReference type="AlphaFoldDB" id="A0A7J5BHL3"/>
<dbReference type="OrthoDB" id="502624at2"/>
<dbReference type="InterPro" id="IPR017972">
    <property type="entry name" value="Cyt_P450_CS"/>
</dbReference>
<dbReference type="PANTHER" id="PTHR46696">
    <property type="entry name" value="P450, PUTATIVE (EUROFUNG)-RELATED"/>
    <property type="match status" value="1"/>
</dbReference>
<dbReference type="Gene3D" id="1.10.630.10">
    <property type="entry name" value="Cytochrome P450"/>
    <property type="match status" value="1"/>
</dbReference>
<dbReference type="GO" id="GO:0016705">
    <property type="term" value="F:oxidoreductase activity, acting on paired donors, with incorporation or reduction of molecular oxygen"/>
    <property type="evidence" value="ECO:0007669"/>
    <property type="project" value="InterPro"/>
</dbReference>
<evidence type="ECO:0000256" key="6">
    <source>
        <dbReference type="ARBA" id="ARBA00023033"/>
    </source>
</evidence>
<evidence type="ECO:0000256" key="2">
    <source>
        <dbReference type="ARBA" id="ARBA00022617"/>
    </source>
</evidence>
<comment type="caution">
    <text evidence="8">The sequence shown here is derived from an EMBL/GenBank/DDBJ whole genome shotgun (WGS) entry which is preliminary data.</text>
</comment>
<sequence length="410" mass="47066">MTISIDSAATDTDYTPLYDPFTAEFQADPFSYYKRLRDEAPVYHNEKWDFYAISRYEDVRAVLKDHERFLNYEGVDIDDFEQEQRGPGILPDLDNPRHDQLRTVVQRSFMPRSIRKLTDQIREVCDGFIDNFADRSEVDLADEFAWPIPFQVFFDFLGMPQGEIRERFVEWTHGIKDREVGSPDLTPFARKSTDELREYLKELLYERRANPREDVLTTIVQAEIDGEPLAPEDFDAAAEVVGLVFALYIAGIETTAGQIATTFEQLALHPDQQQALRENPKLIPQAVEESLRFRSIFQVTARTTATDVEMHGVRIPAGKRVFLVLGAANRDERQFDDPDTFNIHRTQAPHLAFGEGLHGCLGNPLARLEATVALEQILSRKSPFVPNGEPRRYTTTPNAYVFDRVPVRFE</sequence>
<evidence type="ECO:0000256" key="7">
    <source>
        <dbReference type="RuleBase" id="RU000461"/>
    </source>
</evidence>
<keyword evidence="6 7" id="KW-0503">Monooxygenase</keyword>
<evidence type="ECO:0000256" key="1">
    <source>
        <dbReference type="ARBA" id="ARBA00010617"/>
    </source>
</evidence>
<evidence type="ECO:0000256" key="5">
    <source>
        <dbReference type="ARBA" id="ARBA00023004"/>
    </source>
</evidence>
<dbReference type="GO" id="GO:0020037">
    <property type="term" value="F:heme binding"/>
    <property type="evidence" value="ECO:0007669"/>
    <property type="project" value="InterPro"/>
</dbReference>